<keyword evidence="1" id="KW-0812">Transmembrane</keyword>
<evidence type="ECO:0000313" key="2">
    <source>
        <dbReference type="EMBL" id="RBP59911.1"/>
    </source>
</evidence>
<keyword evidence="1" id="KW-0472">Membrane</keyword>
<comment type="caution">
    <text evidence="2">The sequence shown here is derived from an EMBL/GenBank/DDBJ whole genome shotgun (WGS) entry which is preliminary data.</text>
</comment>
<keyword evidence="3" id="KW-1185">Reference proteome</keyword>
<dbReference type="RefSeq" id="WP_170128283.1">
    <property type="nucleotide sequence ID" value="NZ_QNRX01000017.1"/>
</dbReference>
<gene>
    <name evidence="2" type="ORF">DES36_1175</name>
</gene>
<sequence length="56" mass="6519">MKVFHFLFNFVLITAILIIMTSLNLDKFVYYVVTGLLISLTVYIGHLAFHNKKLED</sequence>
<evidence type="ECO:0000256" key="1">
    <source>
        <dbReference type="SAM" id="Phobius"/>
    </source>
</evidence>
<name>A0A366I048_9FIRM</name>
<feature type="transmembrane region" description="Helical" evidence="1">
    <location>
        <begin position="7"/>
        <end position="23"/>
    </location>
</feature>
<protein>
    <submittedName>
        <fullName evidence="2">Uncharacterized protein</fullName>
    </submittedName>
</protein>
<organism evidence="2 3">
    <name type="scientific">Alkalibaculum bacchi</name>
    <dbReference type="NCBI Taxonomy" id="645887"/>
    <lineage>
        <taxon>Bacteria</taxon>
        <taxon>Bacillati</taxon>
        <taxon>Bacillota</taxon>
        <taxon>Clostridia</taxon>
        <taxon>Eubacteriales</taxon>
        <taxon>Eubacteriaceae</taxon>
        <taxon>Alkalibaculum</taxon>
    </lineage>
</organism>
<keyword evidence="1" id="KW-1133">Transmembrane helix</keyword>
<dbReference type="EMBL" id="QNRX01000017">
    <property type="protein sequence ID" value="RBP59911.1"/>
    <property type="molecule type" value="Genomic_DNA"/>
</dbReference>
<proteinExistence type="predicted"/>
<feature type="transmembrane region" description="Helical" evidence="1">
    <location>
        <begin position="29"/>
        <end position="49"/>
    </location>
</feature>
<evidence type="ECO:0000313" key="3">
    <source>
        <dbReference type="Proteomes" id="UP000253490"/>
    </source>
</evidence>
<reference evidence="2 3" key="1">
    <citation type="submission" date="2018-06" db="EMBL/GenBank/DDBJ databases">
        <title>Genomic Encyclopedia of Type Strains, Phase IV (KMG-IV): sequencing the most valuable type-strain genomes for metagenomic binning, comparative biology and taxonomic classification.</title>
        <authorList>
            <person name="Goeker M."/>
        </authorList>
    </citation>
    <scope>NUCLEOTIDE SEQUENCE [LARGE SCALE GENOMIC DNA]</scope>
    <source>
        <strain evidence="2 3">DSM 22112</strain>
    </source>
</reference>
<accession>A0A366I048</accession>
<dbReference type="AlphaFoldDB" id="A0A366I048"/>
<dbReference type="Proteomes" id="UP000253490">
    <property type="component" value="Unassembled WGS sequence"/>
</dbReference>